<feature type="domain" description="Fumarate lyase N-terminal" evidence="1">
    <location>
        <begin position="86"/>
        <end position="153"/>
    </location>
</feature>
<dbReference type="InterPro" id="IPR008948">
    <property type="entry name" value="L-Aspartase-like"/>
</dbReference>
<dbReference type="SUPFAM" id="SSF48557">
    <property type="entry name" value="L-aspartase-like"/>
    <property type="match status" value="1"/>
</dbReference>
<proteinExistence type="predicted"/>
<dbReference type="GO" id="GO:0006106">
    <property type="term" value="P:fumarate metabolic process"/>
    <property type="evidence" value="ECO:0007669"/>
    <property type="project" value="InterPro"/>
</dbReference>
<accession>A0A914QUM5</accession>
<dbReference type="InterPro" id="IPR022761">
    <property type="entry name" value="Fumarate_lyase_N"/>
</dbReference>
<organism evidence="2 3">
    <name type="scientific">Panagrolaimus davidi</name>
    <dbReference type="NCBI Taxonomy" id="227884"/>
    <lineage>
        <taxon>Eukaryota</taxon>
        <taxon>Metazoa</taxon>
        <taxon>Ecdysozoa</taxon>
        <taxon>Nematoda</taxon>
        <taxon>Chromadorea</taxon>
        <taxon>Rhabditida</taxon>
        <taxon>Tylenchina</taxon>
        <taxon>Panagrolaimomorpha</taxon>
        <taxon>Panagrolaimoidea</taxon>
        <taxon>Panagrolaimidae</taxon>
        <taxon>Panagrolaimus</taxon>
    </lineage>
</organism>
<sequence>MNVNEVISNCAIEILGGKLGTKNPVHPNDHVNKSPSSNDTYSCNAYCYAIPLTLEQGFSAYLQQIDNAIVRVENSLPRVYKLAAGGIAVKIGLNTHKALAAHDSMVEAHGALYVIAAFLTKYALFLPENEPGSSIMPGNVYPTQCEALTIAAQISGNQVAVTVGGLNGHFELNVFKPMMVRNVLQSIQLLADESRSFAEHCVLGIDANRGHIEKLFRKSLMIIKLTEQKFTIFHLKILM</sequence>
<dbReference type="GO" id="GO:0006108">
    <property type="term" value="P:malate metabolic process"/>
    <property type="evidence" value="ECO:0007669"/>
    <property type="project" value="TreeGrafter"/>
</dbReference>
<evidence type="ECO:0000313" key="3">
    <source>
        <dbReference type="WBParaSite" id="PDA_v2.g7851.t1"/>
    </source>
</evidence>
<dbReference type="GO" id="GO:0005739">
    <property type="term" value="C:mitochondrion"/>
    <property type="evidence" value="ECO:0007669"/>
    <property type="project" value="TreeGrafter"/>
</dbReference>
<dbReference type="Gene3D" id="1.20.200.10">
    <property type="entry name" value="Fumarase/aspartase (Central domain)"/>
    <property type="match status" value="2"/>
</dbReference>
<dbReference type="PANTHER" id="PTHR11444:SF1">
    <property type="entry name" value="FUMARATE HYDRATASE, MITOCHONDRIAL"/>
    <property type="match status" value="1"/>
</dbReference>
<dbReference type="PANTHER" id="PTHR11444">
    <property type="entry name" value="ASPARTATEAMMONIA/ARGININOSUCCINATE/ADENYLOSUCCINATE LYASE"/>
    <property type="match status" value="1"/>
</dbReference>
<dbReference type="Gene3D" id="1.10.275.10">
    <property type="entry name" value="Fumarase/aspartase (N-terminal domain)"/>
    <property type="match status" value="1"/>
</dbReference>
<name>A0A914QUM5_9BILA</name>
<protein>
    <submittedName>
        <fullName evidence="3">Fumarate lyase N-terminal domain-containing protein</fullName>
    </submittedName>
</protein>
<dbReference type="GO" id="GO:0006099">
    <property type="term" value="P:tricarboxylic acid cycle"/>
    <property type="evidence" value="ECO:0007669"/>
    <property type="project" value="TreeGrafter"/>
</dbReference>
<dbReference type="WBParaSite" id="PDA_v2.g7851.t1">
    <property type="protein sequence ID" value="PDA_v2.g7851.t1"/>
    <property type="gene ID" value="PDA_v2.g7851"/>
</dbReference>
<evidence type="ECO:0000259" key="1">
    <source>
        <dbReference type="Pfam" id="PF00206"/>
    </source>
</evidence>
<dbReference type="GO" id="GO:0004333">
    <property type="term" value="F:fumarate hydratase activity"/>
    <property type="evidence" value="ECO:0007669"/>
    <property type="project" value="InterPro"/>
</dbReference>
<dbReference type="InterPro" id="IPR005677">
    <property type="entry name" value="Fum_hydII"/>
</dbReference>
<dbReference type="Proteomes" id="UP000887578">
    <property type="component" value="Unplaced"/>
</dbReference>
<dbReference type="Pfam" id="PF00206">
    <property type="entry name" value="Lyase_1"/>
    <property type="match status" value="1"/>
</dbReference>
<dbReference type="InterPro" id="IPR024083">
    <property type="entry name" value="Fumarase/histidase_N"/>
</dbReference>
<dbReference type="AlphaFoldDB" id="A0A914QUM5"/>
<reference evidence="3" key="1">
    <citation type="submission" date="2022-11" db="UniProtKB">
        <authorList>
            <consortium name="WormBaseParasite"/>
        </authorList>
    </citation>
    <scope>IDENTIFICATION</scope>
</reference>
<evidence type="ECO:0000313" key="2">
    <source>
        <dbReference type="Proteomes" id="UP000887578"/>
    </source>
</evidence>
<keyword evidence="2" id="KW-1185">Reference proteome</keyword>